<dbReference type="EMBL" id="CM046120">
    <property type="protein sequence ID" value="KAI8437526.1"/>
    <property type="molecule type" value="Genomic_DNA"/>
</dbReference>
<evidence type="ECO:0000313" key="1">
    <source>
        <dbReference type="EMBL" id="KAI8437526.1"/>
    </source>
</evidence>
<reference evidence="1 2" key="1">
    <citation type="journal article" date="2022" name="Genome Biol. Evol.">
        <title>The Spruce Budworm Genome: Reconstructing the Evolutionary History of Antifreeze Proteins.</title>
        <authorList>
            <person name="Beliveau C."/>
            <person name="Gagne P."/>
            <person name="Picq S."/>
            <person name="Vernygora O."/>
            <person name="Keeling C.I."/>
            <person name="Pinkney K."/>
            <person name="Doucet D."/>
            <person name="Wen F."/>
            <person name="Johnston J.S."/>
            <person name="Maaroufi H."/>
            <person name="Boyle B."/>
            <person name="Laroche J."/>
            <person name="Dewar K."/>
            <person name="Juretic N."/>
            <person name="Blackburn G."/>
            <person name="Nisole A."/>
            <person name="Brunet B."/>
            <person name="Brandao M."/>
            <person name="Lumley L."/>
            <person name="Duan J."/>
            <person name="Quan G."/>
            <person name="Lucarotti C.J."/>
            <person name="Roe A.D."/>
            <person name="Sperling F.A.H."/>
            <person name="Levesque R.C."/>
            <person name="Cusson M."/>
        </authorList>
    </citation>
    <scope>NUCLEOTIDE SEQUENCE [LARGE SCALE GENOMIC DNA]</scope>
    <source>
        <strain evidence="1">Glfc:IPQL:Cfum</strain>
    </source>
</reference>
<name>A0ACC0KMZ7_CHOFU</name>
<sequence>MALNIKPYRVYRSLFITSRHYCEEKSIYQRNEEGPKPRMVHGKPYPDWRKPWIQREGEWTSKLSIFIEKNPNPNIVNALSKVPNLTFADVKEWWHSMKELQEIKNQDYIPQRVATLGANLAALHFFTYRGCSVRMKGARDWISGDPLTLELPSQYEEGYQIEAIDCTKFMRNGIRYEGIQNLSGLNFLKWLSLKNNKLVDVWCLDRLAGQNGKSLEYLDIRGCKLSVGCIDALARMESLKTLSLSDPGDNIELQAALSLLEEERPNLLINAIVD</sequence>
<evidence type="ECO:0000313" key="2">
    <source>
        <dbReference type="Proteomes" id="UP001064048"/>
    </source>
</evidence>
<comment type="caution">
    <text evidence="1">The sequence shown here is derived from an EMBL/GenBank/DDBJ whole genome shotgun (WGS) entry which is preliminary data.</text>
</comment>
<keyword evidence="2" id="KW-1185">Reference proteome</keyword>
<protein>
    <submittedName>
        <fullName evidence="1">Uncharacterized protein</fullName>
    </submittedName>
</protein>
<gene>
    <name evidence="1" type="ORF">MSG28_011832</name>
</gene>
<proteinExistence type="predicted"/>
<dbReference type="Proteomes" id="UP001064048">
    <property type="component" value="Chromosome 20"/>
</dbReference>
<organism evidence="1 2">
    <name type="scientific">Choristoneura fumiferana</name>
    <name type="common">Spruce budworm moth</name>
    <name type="synonym">Archips fumiferana</name>
    <dbReference type="NCBI Taxonomy" id="7141"/>
    <lineage>
        <taxon>Eukaryota</taxon>
        <taxon>Metazoa</taxon>
        <taxon>Ecdysozoa</taxon>
        <taxon>Arthropoda</taxon>
        <taxon>Hexapoda</taxon>
        <taxon>Insecta</taxon>
        <taxon>Pterygota</taxon>
        <taxon>Neoptera</taxon>
        <taxon>Endopterygota</taxon>
        <taxon>Lepidoptera</taxon>
        <taxon>Glossata</taxon>
        <taxon>Ditrysia</taxon>
        <taxon>Tortricoidea</taxon>
        <taxon>Tortricidae</taxon>
        <taxon>Tortricinae</taxon>
        <taxon>Choristoneura</taxon>
    </lineage>
</organism>
<accession>A0ACC0KMZ7</accession>